<evidence type="ECO:0000313" key="3">
    <source>
        <dbReference type="Proteomes" id="UP000177126"/>
    </source>
</evidence>
<dbReference type="InterPro" id="IPR053136">
    <property type="entry name" value="UTP_pyrophosphatase-like"/>
</dbReference>
<feature type="domain" description="YgjP-like metallopeptidase" evidence="1">
    <location>
        <begin position="15"/>
        <end position="230"/>
    </location>
</feature>
<dbReference type="Proteomes" id="UP000177126">
    <property type="component" value="Unassembled WGS sequence"/>
</dbReference>
<evidence type="ECO:0000259" key="1">
    <source>
        <dbReference type="Pfam" id="PF01863"/>
    </source>
</evidence>
<proteinExistence type="predicted"/>
<protein>
    <recommendedName>
        <fullName evidence="1">YgjP-like metallopeptidase domain-containing protein</fullName>
    </recommendedName>
</protein>
<dbReference type="PANTHER" id="PTHR30399:SF1">
    <property type="entry name" value="UTP PYROPHOSPHATASE"/>
    <property type="match status" value="1"/>
</dbReference>
<dbReference type="Pfam" id="PF01863">
    <property type="entry name" value="YgjP-like"/>
    <property type="match status" value="1"/>
</dbReference>
<gene>
    <name evidence="2" type="ORF">A3B04_03170</name>
</gene>
<dbReference type="EMBL" id="MHNF01000012">
    <property type="protein sequence ID" value="OGZ41457.1"/>
    <property type="molecule type" value="Genomic_DNA"/>
</dbReference>
<dbReference type="AlphaFoldDB" id="A0A1G2FUG5"/>
<evidence type="ECO:0000313" key="2">
    <source>
        <dbReference type="EMBL" id="OGZ41457.1"/>
    </source>
</evidence>
<dbReference type="InterPro" id="IPR002725">
    <property type="entry name" value="YgjP-like_metallopeptidase"/>
</dbReference>
<dbReference type="Gene3D" id="3.30.2010.10">
    <property type="entry name" value="Metalloproteases ('zincins'), catalytic domain"/>
    <property type="match status" value="1"/>
</dbReference>
<dbReference type="PANTHER" id="PTHR30399">
    <property type="entry name" value="UNCHARACTERIZED PROTEIN YGJP"/>
    <property type="match status" value="1"/>
</dbReference>
<organism evidence="2 3">
    <name type="scientific">Candidatus Portnoybacteria bacterium RIFCSPLOWO2_02_FULL_39_11</name>
    <dbReference type="NCBI Taxonomy" id="1802001"/>
    <lineage>
        <taxon>Bacteria</taxon>
        <taxon>Candidatus Portnoyibacteriota</taxon>
    </lineage>
</organism>
<reference evidence="2 3" key="1">
    <citation type="journal article" date="2016" name="Nat. Commun.">
        <title>Thousands of microbial genomes shed light on interconnected biogeochemical processes in an aquifer system.</title>
        <authorList>
            <person name="Anantharaman K."/>
            <person name="Brown C.T."/>
            <person name="Hug L.A."/>
            <person name="Sharon I."/>
            <person name="Castelle C.J."/>
            <person name="Probst A.J."/>
            <person name="Thomas B.C."/>
            <person name="Singh A."/>
            <person name="Wilkins M.J."/>
            <person name="Karaoz U."/>
            <person name="Brodie E.L."/>
            <person name="Williams K.H."/>
            <person name="Hubbard S.S."/>
            <person name="Banfield J.F."/>
        </authorList>
    </citation>
    <scope>NUCLEOTIDE SEQUENCE [LARGE SCALE GENOMIC DNA]</scope>
</reference>
<dbReference type="CDD" id="cd07344">
    <property type="entry name" value="M48_yhfN_like"/>
    <property type="match status" value="1"/>
</dbReference>
<sequence>MPEIKIDKIIRSRRKSIALVVSADAELVVRAPTRMTLDDIKDLVFRKSSWINKKRNWILKNGALAKAKEFKDGEEFLYLGENYKLKIESRDNIKLDDFLYWPAKYLNDSRLKSDFKGSQKPDFSRGKIIAWYKQEAKGTITRRANFYSRLTGWKFKSISITSAKTRWGSCGTKGSINFAWKLIMAPLRVIDYVVVHELAHLVARNHSAKFWDEVRNILPDYKIRRTWLNDNRMRFKI</sequence>
<comment type="caution">
    <text evidence="2">The sequence shown here is derived from an EMBL/GenBank/DDBJ whole genome shotgun (WGS) entry which is preliminary data.</text>
</comment>
<name>A0A1G2FUG5_9BACT</name>
<accession>A0A1G2FUG5</accession>